<comment type="caution">
    <text evidence="2">The sequence shown here is derived from an EMBL/GenBank/DDBJ whole genome shotgun (WGS) entry which is preliminary data.</text>
</comment>
<dbReference type="SUPFAM" id="SSF53901">
    <property type="entry name" value="Thiolase-like"/>
    <property type="match status" value="1"/>
</dbReference>
<dbReference type="EMBL" id="JAGTJR010000129">
    <property type="protein sequence ID" value="KAH7007801.1"/>
    <property type="molecule type" value="Genomic_DNA"/>
</dbReference>
<dbReference type="InterPro" id="IPR050091">
    <property type="entry name" value="PKS_NRPS_Biosynth_Enz"/>
</dbReference>
<feature type="non-terminal residue" evidence="2">
    <location>
        <position position="67"/>
    </location>
</feature>
<dbReference type="PANTHER" id="PTHR43775:SF29">
    <property type="entry name" value="ASPERFURANONE POLYKETIDE SYNTHASE AFOG-RELATED"/>
    <property type="match status" value="1"/>
</dbReference>
<protein>
    <submittedName>
        <fullName evidence="2">Thiolase-like protein</fullName>
    </submittedName>
</protein>
<dbReference type="InterPro" id="IPR020841">
    <property type="entry name" value="PKS_Beta-ketoAc_synthase_dom"/>
</dbReference>
<proteinExistence type="predicted"/>
<reference evidence="2 3" key="1">
    <citation type="journal article" date="2021" name="Nat. Commun.">
        <title>Genetic determinants of endophytism in the Arabidopsis root mycobiome.</title>
        <authorList>
            <person name="Mesny F."/>
            <person name="Miyauchi S."/>
            <person name="Thiergart T."/>
            <person name="Pickel B."/>
            <person name="Atanasova L."/>
            <person name="Karlsson M."/>
            <person name="Huettel B."/>
            <person name="Barry K.W."/>
            <person name="Haridas S."/>
            <person name="Chen C."/>
            <person name="Bauer D."/>
            <person name="Andreopoulos W."/>
            <person name="Pangilinan J."/>
            <person name="LaButti K."/>
            <person name="Riley R."/>
            <person name="Lipzen A."/>
            <person name="Clum A."/>
            <person name="Drula E."/>
            <person name="Henrissat B."/>
            <person name="Kohler A."/>
            <person name="Grigoriev I.V."/>
            <person name="Martin F.M."/>
            <person name="Hacquard S."/>
        </authorList>
    </citation>
    <scope>NUCLEOTIDE SEQUENCE [LARGE SCALE GENOMIC DNA]</scope>
    <source>
        <strain evidence="2 3">MPI-SDFR-AT-0080</strain>
    </source>
</reference>
<feature type="domain" description="Ketosynthase family 3 (KS3)" evidence="1">
    <location>
        <begin position="1"/>
        <end position="67"/>
    </location>
</feature>
<gene>
    <name evidence="2" type="ORF">B0J12DRAFT_550826</name>
</gene>
<name>A0ABQ8FSF1_9PEZI</name>
<evidence type="ECO:0000259" key="1">
    <source>
        <dbReference type="PROSITE" id="PS52004"/>
    </source>
</evidence>
<feature type="non-terminal residue" evidence="2">
    <location>
        <position position="1"/>
    </location>
</feature>
<dbReference type="Proteomes" id="UP000774617">
    <property type="component" value="Unassembled WGS sequence"/>
</dbReference>
<organism evidence="2 3">
    <name type="scientific">Macrophomina phaseolina</name>
    <dbReference type="NCBI Taxonomy" id="35725"/>
    <lineage>
        <taxon>Eukaryota</taxon>
        <taxon>Fungi</taxon>
        <taxon>Dikarya</taxon>
        <taxon>Ascomycota</taxon>
        <taxon>Pezizomycotina</taxon>
        <taxon>Dothideomycetes</taxon>
        <taxon>Dothideomycetes incertae sedis</taxon>
        <taxon>Botryosphaeriales</taxon>
        <taxon>Botryosphaeriaceae</taxon>
        <taxon>Macrophomina</taxon>
    </lineage>
</organism>
<dbReference type="PROSITE" id="PS52004">
    <property type="entry name" value="KS3_2"/>
    <property type="match status" value="1"/>
</dbReference>
<evidence type="ECO:0000313" key="2">
    <source>
        <dbReference type="EMBL" id="KAH7007801.1"/>
    </source>
</evidence>
<dbReference type="Gene3D" id="3.40.47.10">
    <property type="match status" value="1"/>
</dbReference>
<dbReference type="InterPro" id="IPR016039">
    <property type="entry name" value="Thiolase-like"/>
</dbReference>
<keyword evidence="3" id="KW-1185">Reference proteome</keyword>
<dbReference type="PANTHER" id="PTHR43775">
    <property type="entry name" value="FATTY ACID SYNTHASE"/>
    <property type="match status" value="1"/>
</dbReference>
<accession>A0ABQ8FSF1</accession>
<evidence type="ECO:0000313" key="3">
    <source>
        <dbReference type="Proteomes" id="UP000774617"/>
    </source>
</evidence>
<sequence length="67" mass="7003">SFDSRANGYSHGEGVGTLILKPVKAALRDGDLIQAVVRGTGVNQDGRGTGGIMLPNKAAQEQLIRQV</sequence>